<comment type="caution">
    <text evidence="3">The sequence shown here is derived from an EMBL/GenBank/DDBJ whole genome shotgun (WGS) entry which is preliminary data.</text>
</comment>
<sequence>MSKGDADRTVRPTGKKKVDRNARLDALRREQKRKERRRAFLIYGTAGGLALVLLAVIVTYSVVSNRNAAKAHKVGYVAAPSAAAQAANCTGVVNDPQQVSDHLKVPGETFNYKQVPPSSGNHDGDPLPDQIRFYNPTSGIRVERAVHNLEHGFVVGWYDAKLPADQIEQLRKVAANAGNRFIAVPWTRSDFADNRHFVLTAWDRTQRCGTVSEQVVADFIEGYGDPGLGGVGWDSPTAPESGYQGGTFDVTEDGPLVLNGGDTAVPSASPTMGGNSP</sequence>
<evidence type="ECO:0000256" key="2">
    <source>
        <dbReference type="SAM" id="Phobius"/>
    </source>
</evidence>
<proteinExistence type="predicted"/>
<gene>
    <name evidence="3" type="ORF">I7412_25635</name>
</gene>
<feature type="region of interest" description="Disordered" evidence="1">
    <location>
        <begin position="230"/>
        <end position="277"/>
    </location>
</feature>
<keyword evidence="2" id="KW-1133">Transmembrane helix</keyword>
<dbReference type="InterPro" id="IPR021454">
    <property type="entry name" value="DUF3105"/>
</dbReference>
<protein>
    <submittedName>
        <fullName evidence="3">DUF3105 domain-containing protein</fullName>
    </submittedName>
</protein>
<name>A0A937UTX1_9ACTN</name>
<dbReference type="EMBL" id="JAEACQ010000250">
    <property type="protein sequence ID" value="MBL7630481.1"/>
    <property type="molecule type" value="Genomic_DNA"/>
</dbReference>
<dbReference type="Proteomes" id="UP000604475">
    <property type="component" value="Unassembled WGS sequence"/>
</dbReference>
<evidence type="ECO:0000313" key="3">
    <source>
        <dbReference type="EMBL" id="MBL7630481.1"/>
    </source>
</evidence>
<keyword evidence="2" id="KW-0812">Transmembrane</keyword>
<evidence type="ECO:0000313" key="4">
    <source>
        <dbReference type="Proteomes" id="UP000604475"/>
    </source>
</evidence>
<dbReference type="AlphaFoldDB" id="A0A937UTX1"/>
<evidence type="ECO:0000256" key="1">
    <source>
        <dbReference type="SAM" id="MobiDB-lite"/>
    </source>
</evidence>
<keyword evidence="4" id="KW-1185">Reference proteome</keyword>
<dbReference type="RefSeq" id="WP_203010174.1">
    <property type="nucleotide sequence ID" value="NZ_JADWYU010000101.1"/>
</dbReference>
<organism evidence="3 4">
    <name type="scientific">Frankia nepalensis</name>
    <dbReference type="NCBI Taxonomy" id="1836974"/>
    <lineage>
        <taxon>Bacteria</taxon>
        <taxon>Bacillati</taxon>
        <taxon>Actinomycetota</taxon>
        <taxon>Actinomycetes</taxon>
        <taxon>Frankiales</taxon>
        <taxon>Frankiaceae</taxon>
        <taxon>Frankia</taxon>
    </lineage>
</organism>
<keyword evidence="2" id="KW-0472">Membrane</keyword>
<dbReference type="Pfam" id="PF11303">
    <property type="entry name" value="DUF3105"/>
    <property type="match status" value="1"/>
</dbReference>
<feature type="transmembrane region" description="Helical" evidence="2">
    <location>
        <begin position="40"/>
        <end position="63"/>
    </location>
</feature>
<reference evidence="3" key="1">
    <citation type="submission" date="2020-12" db="EMBL/GenBank/DDBJ databases">
        <title>Genomic characterization of non-nitrogen-fixing Frankia strains.</title>
        <authorList>
            <person name="Carlos-Shanley C."/>
            <person name="Guerra T."/>
            <person name="Hahn D."/>
        </authorList>
    </citation>
    <scope>NUCLEOTIDE SEQUENCE</scope>
    <source>
        <strain evidence="3">CN6</strain>
    </source>
</reference>
<feature type="compositionally biased region" description="Polar residues" evidence="1">
    <location>
        <begin position="266"/>
        <end position="277"/>
    </location>
</feature>
<accession>A0A937UTX1</accession>